<comment type="caution">
    <text evidence="2">The sequence shown here is derived from an EMBL/GenBank/DDBJ whole genome shotgun (WGS) entry which is preliminary data.</text>
</comment>
<name>A0A8H7RC54_9FUNG</name>
<protein>
    <submittedName>
        <fullName evidence="2">Uncharacterized protein</fullName>
    </submittedName>
</protein>
<feature type="compositionally biased region" description="Polar residues" evidence="1">
    <location>
        <begin position="42"/>
        <end position="58"/>
    </location>
</feature>
<proteinExistence type="predicted"/>
<dbReference type="OrthoDB" id="2293765at2759"/>
<dbReference type="Proteomes" id="UP000646827">
    <property type="component" value="Unassembled WGS sequence"/>
</dbReference>
<evidence type="ECO:0000313" key="3">
    <source>
        <dbReference type="Proteomes" id="UP000646827"/>
    </source>
</evidence>
<reference evidence="2 3" key="1">
    <citation type="submission" date="2020-12" db="EMBL/GenBank/DDBJ databases">
        <title>Metabolic potential, ecology and presence of endohyphal bacteria is reflected in genomic diversity of Mucoromycotina.</title>
        <authorList>
            <person name="Muszewska A."/>
            <person name="Okrasinska A."/>
            <person name="Steczkiewicz K."/>
            <person name="Drgas O."/>
            <person name="Orlowska M."/>
            <person name="Perlinska-Lenart U."/>
            <person name="Aleksandrzak-Piekarczyk T."/>
            <person name="Szatraj K."/>
            <person name="Zielenkiewicz U."/>
            <person name="Pilsyk S."/>
            <person name="Malc E."/>
            <person name="Mieczkowski P."/>
            <person name="Kruszewska J.S."/>
            <person name="Biernat P."/>
            <person name="Pawlowska J."/>
        </authorList>
    </citation>
    <scope>NUCLEOTIDE SEQUENCE [LARGE SCALE GENOMIC DNA]</scope>
    <source>
        <strain evidence="2 3">CBS 142.35</strain>
    </source>
</reference>
<gene>
    <name evidence="2" type="ORF">INT45_010625</name>
</gene>
<evidence type="ECO:0000256" key="1">
    <source>
        <dbReference type="SAM" id="MobiDB-lite"/>
    </source>
</evidence>
<sequence length="202" mass="23159">MSQSLAPYSPVSQQYSDLFLLQEDQFSDNFELPKPRSPTPYHVQNNNVYPSPSSQDTKAKALNSNQCRNPPGPQLIHSTNGIISYHPYDTEFVPVPLETTPKQKRVELGLFFDVAQHLVSQRIIQLEIKEELETARRILANHIACRLSIILQNLPTELDRQSAIRTYIKTHIHDNFITDDIKLHTLINNYHNAMMEAKARQG</sequence>
<dbReference type="AlphaFoldDB" id="A0A8H7RC54"/>
<keyword evidence="3" id="KW-1185">Reference proteome</keyword>
<dbReference type="EMBL" id="JAEPRB010001114">
    <property type="protein sequence ID" value="KAG2207615.1"/>
    <property type="molecule type" value="Genomic_DNA"/>
</dbReference>
<evidence type="ECO:0000313" key="2">
    <source>
        <dbReference type="EMBL" id="KAG2207615.1"/>
    </source>
</evidence>
<feature type="region of interest" description="Disordered" evidence="1">
    <location>
        <begin position="29"/>
        <end position="58"/>
    </location>
</feature>
<organism evidence="2 3">
    <name type="scientific">Circinella minor</name>
    <dbReference type="NCBI Taxonomy" id="1195481"/>
    <lineage>
        <taxon>Eukaryota</taxon>
        <taxon>Fungi</taxon>
        <taxon>Fungi incertae sedis</taxon>
        <taxon>Mucoromycota</taxon>
        <taxon>Mucoromycotina</taxon>
        <taxon>Mucoromycetes</taxon>
        <taxon>Mucorales</taxon>
        <taxon>Lichtheimiaceae</taxon>
        <taxon>Circinella</taxon>
    </lineage>
</organism>
<accession>A0A8H7RC54</accession>